<evidence type="ECO:0000256" key="11">
    <source>
        <dbReference type="ARBA" id="ARBA00048721"/>
    </source>
</evidence>
<dbReference type="InterPro" id="IPR005248">
    <property type="entry name" value="NadD/NMNAT"/>
</dbReference>
<evidence type="ECO:0000256" key="4">
    <source>
        <dbReference type="ARBA" id="ARBA00022598"/>
    </source>
</evidence>
<dbReference type="PANTHER" id="PTHR23090">
    <property type="entry name" value="NH 3 /GLUTAMINE-DEPENDENT NAD + SYNTHETASE"/>
    <property type="match status" value="1"/>
</dbReference>
<dbReference type="InterPro" id="IPR036526">
    <property type="entry name" value="C-N_Hydrolase_sf"/>
</dbReference>
<keyword evidence="6" id="KW-0808">Transferase</keyword>
<evidence type="ECO:0000313" key="15">
    <source>
        <dbReference type="Proteomes" id="UP000178367"/>
    </source>
</evidence>
<comment type="function">
    <text evidence="1">Catalyzes the reversible adenylation of nicotinate mononucleotide (NaMN) to nicotinic acid adenine dinucleotide (NaAD).</text>
</comment>
<proteinExistence type="inferred from homology"/>
<dbReference type="SUPFAM" id="SSF56317">
    <property type="entry name" value="Carbon-nitrogen hydrolase"/>
    <property type="match status" value="1"/>
</dbReference>
<keyword evidence="9 12" id="KW-0067">ATP-binding</keyword>
<dbReference type="GO" id="GO:0004515">
    <property type="term" value="F:nicotinate-nucleotide adenylyltransferase activity"/>
    <property type="evidence" value="ECO:0007669"/>
    <property type="project" value="UniProtKB-EC"/>
</dbReference>
<dbReference type="GO" id="GO:0004359">
    <property type="term" value="F:glutaminase activity"/>
    <property type="evidence" value="ECO:0007669"/>
    <property type="project" value="InterPro"/>
</dbReference>
<dbReference type="InterPro" id="IPR014729">
    <property type="entry name" value="Rossmann-like_a/b/a_fold"/>
</dbReference>
<dbReference type="InterPro" id="IPR003694">
    <property type="entry name" value="NAD_synthase"/>
</dbReference>
<evidence type="ECO:0000256" key="10">
    <source>
        <dbReference type="ARBA" id="ARBA00023027"/>
    </source>
</evidence>
<dbReference type="InterPro" id="IPR003010">
    <property type="entry name" value="C-N_Hydrolase"/>
</dbReference>
<dbReference type="CDD" id="cd00553">
    <property type="entry name" value="NAD_synthase"/>
    <property type="match status" value="1"/>
</dbReference>
<evidence type="ECO:0000256" key="8">
    <source>
        <dbReference type="ARBA" id="ARBA00022741"/>
    </source>
</evidence>
<evidence type="ECO:0000256" key="1">
    <source>
        <dbReference type="ARBA" id="ARBA00002324"/>
    </source>
</evidence>
<dbReference type="GO" id="GO:0005737">
    <property type="term" value="C:cytoplasm"/>
    <property type="evidence" value="ECO:0007669"/>
    <property type="project" value="InterPro"/>
</dbReference>
<evidence type="ECO:0000256" key="12">
    <source>
        <dbReference type="RuleBase" id="RU003811"/>
    </source>
</evidence>
<name>A0A1F5SGW2_9BACT</name>
<reference evidence="14 15" key="1">
    <citation type="journal article" date="2016" name="Nat. Commun.">
        <title>Thousands of microbial genomes shed light on interconnected biogeochemical processes in an aquifer system.</title>
        <authorList>
            <person name="Anantharaman K."/>
            <person name="Brown C.T."/>
            <person name="Hug L.A."/>
            <person name="Sharon I."/>
            <person name="Castelle C.J."/>
            <person name="Probst A.J."/>
            <person name="Thomas B.C."/>
            <person name="Singh A."/>
            <person name="Wilkins M.J."/>
            <person name="Karaoz U."/>
            <person name="Brodie E.L."/>
            <person name="Williams K.H."/>
            <person name="Hubbard S.S."/>
            <person name="Banfield J.F."/>
        </authorList>
    </citation>
    <scope>NUCLEOTIDE SEQUENCE [LARGE SCALE GENOMIC DNA]</scope>
</reference>
<evidence type="ECO:0000256" key="5">
    <source>
        <dbReference type="ARBA" id="ARBA00022642"/>
    </source>
</evidence>
<gene>
    <name evidence="14" type="ORF">A2227_05560</name>
</gene>
<evidence type="ECO:0000256" key="2">
    <source>
        <dbReference type="ARBA" id="ARBA00005019"/>
    </source>
</evidence>
<dbReference type="PROSITE" id="PS50263">
    <property type="entry name" value="CN_HYDROLASE"/>
    <property type="match status" value="1"/>
</dbReference>
<evidence type="ECO:0000313" key="14">
    <source>
        <dbReference type="EMBL" id="OGF25940.1"/>
    </source>
</evidence>
<dbReference type="UniPathway" id="UPA00253">
    <property type="reaction ID" value="UER00332"/>
</dbReference>
<organism evidence="14 15">
    <name type="scientific">Candidatus Falkowbacteria bacterium RIFOXYA2_FULL_47_19</name>
    <dbReference type="NCBI Taxonomy" id="1797994"/>
    <lineage>
        <taxon>Bacteria</taxon>
        <taxon>Candidatus Falkowiibacteriota</taxon>
    </lineage>
</organism>
<dbReference type="Pfam" id="PF00795">
    <property type="entry name" value="CN_hydrolase"/>
    <property type="match status" value="1"/>
</dbReference>
<keyword evidence="10 12" id="KW-0520">NAD</keyword>
<comment type="catalytic activity">
    <reaction evidence="11">
        <text>nicotinate beta-D-ribonucleotide + ATP + H(+) = deamido-NAD(+) + diphosphate</text>
        <dbReference type="Rhea" id="RHEA:22860"/>
        <dbReference type="ChEBI" id="CHEBI:15378"/>
        <dbReference type="ChEBI" id="CHEBI:30616"/>
        <dbReference type="ChEBI" id="CHEBI:33019"/>
        <dbReference type="ChEBI" id="CHEBI:57502"/>
        <dbReference type="ChEBI" id="CHEBI:58437"/>
        <dbReference type="EC" id="2.7.7.18"/>
    </reaction>
</comment>
<dbReference type="CDD" id="cd02165">
    <property type="entry name" value="NMNAT"/>
    <property type="match status" value="1"/>
</dbReference>
<evidence type="ECO:0000256" key="3">
    <source>
        <dbReference type="ARBA" id="ARBA00012389"/>
    </source>
</evidence>
<keyword evidence="8 12" id="KW-0547">Nucleotide-binding</keyword>
<dbReference type="Gene3D" id="3.40.50.620">
    <property type="entry name" value="HUPs"/>
    <property type="match status" value="2"/>
</dbReference>
<dbReference type="Gene3D" id="3.60.110.10">
    <property type="entry name" value="Carbon-nitrogen hydrolase"/>
    <property type="match status" value="1"/>
</dbReference>
<evidence type="ECO:0000256" key="7">
    <source>
        <dbReference type="ARBA" id="ARBA00022695"/>
    </source>
</evidence>
<feature type="domain" description="CN hydrolase" evidence="13">
    <location>
        <begin position="7"/>
        <end position="289"/>
    </location>
</feature>
<dbReference type="EMBL" id="MFGB01000018">
    <property type="protein sequence ID" value="OGF25940.1"/>
    <property type="molecule type" value="Genomic_DNA"/>
</dbReference>
<protein>
    <recommendedName>
        <fullName evidence="3">nicotinate-nucleotide adenylyltransferase</fullName>
        <ecNumber evidence="3">2.7.7.18</ecNumber>
    </recommendedName>
</protein>
<accession>A0A1F5SGW2</accession>
<keyword evidence="7" id="KW-0548">Nucleotidyltransferase</keyword>
<keyword evidence="5" id="KW-0662">Pyridine nucleotide biosynthesis</keyword>
<evidence type="ECO:0000256" key="6">
    <source>
        <dbReference type="ARBA" id="ARBA00022679"/>
    </source>
</evidence>
<evidence type="ECO:0000256" key="9">
    <source>
        <dbReference type="ARBA" id="ARBA00022840"/>
    </source>
</evidence>
<dbReference type="SUPFAM" id="SSF52402">
    <property type="entry name" value="Adenine nucleotide alpha hydrolases-like"/>
    <property type="match status" value="1"/>
</dbReference>
<dbReference type="Proteomes" id="UP000178367">
    <property type="component" value="Unassembled WGS sequence"/>
</dbReference>
<sequence>MKRLSGLKIALCQMPVLPGRPDLNTAYIIKEIRAAAAANADIVVFPEMCVTGYLLGDLFENEAFIREAADRNEEIRRAAKGLTAIWGNITIDRDKTGEDGRLRKYNTALIANNGEWIGRTTKTLQPKYRIFDDERHFYSRRQFYNETVWRGGHEGTEISDLMQPFTIPTRVGELSVGVILCEDMWHGDYPVNPTRMLKDNGAEIVFNLSASPWTWQKNRKRHQVVSDLLSECRVPFVYINNTGEQNTGKNLVVFDGSSAVYDSRGNIVFEIPPYSEGTKEYVFSADAPKQPIQAEDAAQLFMALAYGLKKFFNLLPPPRRRAIVGLSGGIDSAAVLLLLVYVLGKENVRAVYMPSRFSSRKSEDIAAAIARGVGLDLEKRPIEPIIAAVSAVTGTTEDSPGFENIQARARMEILAALAQDTGGMFSANWNKVEAAFGYGTLYGDMAGFAAPLGDLVKREVYQLADFMNRRIFGGEIIPEECFTRAPTAELKDGQTDPFDYGNLNRRGYHDELVRAFTEFRRDPEWVLRKYEDDSLEREFMLEPGTLARLFPTAREFVKDLERCWRMFHSSYFKRVQSVPLIITSKRAFGTDLREAMLPAYFTEEFTRLKRKILAGKGKKNRIVIYGGSFNPPGRHHRRFARYLRKYFDTVIIYPCGPRPDKPSANILPLANRLVLVKKGLSGIKGARLDFYDLENGFYTPTYLLDEKYRKKYPEAEIWHAVGSDVLLGGGHGASEVHTWHQGAEIWQNLNFFVIERPGFELAPEDMPPSSELHRIPGIYGSGTMIRERIYRGEDISGLTLKSVREYIYNFSLFGK</sequence>
<dbReference type="GO" id="GO:0003952">
    <property type="term" value="F:NAD+ synthase (glutamine-hydrolyzing) activity"/>
    <property type="evidence" value="ECO:0007669"/>
    <property type="project" value="InterPro"/>
</dbReference>
<dbReference type="AlphaFoldDB" id="A0A1F5SGW2"/>
<comment type="caution">
    <text evidence="14">The sequence shown here is derived from an EMBL/GenBank/DDBJ whole genome shotgun (WGS) entry which is preliminary data.</text>
</comment>
<dbReference type="Pfam" id="PF02540">
    <property type="entry name" value="NAD_synthase"/>
    <property type="match status" value="1"/>
</dbReference>
<dbReference type="GO" id="GO:0005524">
    <property type="term" value="F:ATP binding"/>
    <property type="evidence" value="ECO:0007669"/>
    <property type="project" value="UniProtKB-KW"/>
</dbReference>
<dbReference type="Pfam" id="PF01467">
    <property type="entry name" value="CTP_transf_like"/>
    <property type="match status" value="1"/>
</dbReference>
<dbReference type="STRING" id="1797994.A2227_05560"/>
<comment type="similarity">
    <text evidence="12">Belongs to the NAD synthetase family.</text>
</comment>
<dbReference type="SUPFAM" id="SSF52374">
    <property type="entry name" value="Nucleotidylyl transferase"/>
    <property type="match status" value="1"/>
</dbReference>
<dbReference type="NCBIfam" id="TIGR00552">
    <property type="entry name" value="nadE"/>
    <property type="match status" value="1"/>
</dbReference>
<dbReference type="InterPro" id="IPR022310">
    <property type="entry name" value="NAD/GMP_synthase"/>
</dbReference>
<dbReference type="CDD" id="cd07570">
    <property type="entry name" value="GAT_Gln-NAD-synth"/>
    <property type="match status" value="1"/>
</dbReference>
<dbReference type="InterPro" id="IPR004821">
    <property type="entry name" value="Cyt_trans-like"/>
</dbReference>
<dbReference type="EC" id="2.7.7.18" evidence="3"/>
<keyword evidence="4 12" id="KW-0436">Ligase</keyword>
<dbReference type="GO" id="GO:0009435">
    <property type="term" value="P:NAD+ biosynthetic process"/>
    <property type="evidence" value="ECO:0007669"/>
    <property type="project" value="UniProtKB-UniPathway"/>
</dbReference>
<evidence type="ECO:0000259" key="13">
    <source>
        <dbReference type="PROSITE" id="PS50263"/>
    </source>
</evidence>
<dbReference type="PANTHER" id="PTHR23090:SF7">
    <property type="entry name" value="NH(3)-DEPENDENT NAD(+) SYNTHETASE"/>
    <property type="match status" value="1"/>
</dbReference>
<comment type="pathway">
    <text evidence="2">Cofactor biosynthesis; NAD(+) biosynthesis; deamido-NAD(+) from nicotinate D-ribonucleotide: step 1/1.</text>
</comment>